<comment type="caution">
    <text evidence="1">The sequence shown here is derived from an EMBL/GenBank/DDBJ whole genome shotgun (WGS) entry which is preliminary data.</text>
</comment>
<evidence type="ECO:0000313" key="1">
    <source>
        <dbReference type="EMBL" id="KAL2068596.1"/>
    </source>
</evidence>
<evidence type="ECO:0000313" key="2">
    <source>
        <dbReference type="Proteomes" id="UP001595075"/>
    </source>
</evidence>
<reference evidence="1 2" key="1">
    <citation type="journal article" date="2024" name="Commun. Biol.">
        <title>Comparative genomic analysis of thermophilic fungi reveals convergent evolutionary adaptations and gene losses.</title>
        <authorList>
            <person name="Steindorff A.S."/>
            <person name="Aguilar-Pontes M.V."/>
            <person name="Robinson A.J."/>
            <person name="Andreopoulos B."/>
            <person name="LaButti K."/>
            <person name="Kuo A."/>
            <person name="Mondo S."/>
            <person name="Riley R."/>
            <person name="Otillar R."/>
            <person name="Haridas S."/>
            <person name="Lipzen A."/>
            <person name="Grimwood J."/>
            <person name="Schmutz J."/>
            <person name="Clum A."/>
            <person name="Reid I.D."/>
            <person name="Moisan M.C."/>
            <person name="Butler G."/>
            <person name="Nguyen T.T.M."/>
            <person name="Dewar K."/>
            <person name="Conant G."/>
            <person name="Drula E."/>
            <person name="Henrissat B."/>
            <person name="Hansel C."/>
            <person name="Singer S."/>
            <person name="Hutchinson M.I."/>
            <person name="de Vries R.P."/>
            <person name="Natvig D.O."/>
            <person name="Powell A.J."/>
            <person name="Tsang A."/>
            <person name="Grigoriev I.V."/>
        </authorList>
    </citation>
    <scope>NUCLEOTIDE SEQUENCE [LARGE SCALE GENOMIC DNA]</scope>
    <source>
        <strain evidence="1 2">CBS 494.80</strain>
    </source>
</reference>
<keyword evidence="2" id="KW-1185">Reference proteome</keyword>
<proteinExistence type="predicted"/>
<sequence length="405" mass="45922">METKMEICFEVYPTMDSNADAPGAGEKQRAGIKNNYKKTTHCNENISQGPTVIISKAVPDTMTVTLPKVEARMPVSRNPFLTKVAPKAMPVTVPVVKARMPQPIYQPILDPSPSVRKSVITDKVEVQMDTLGQANRHRFKDFSAKEEERVYSGNPFAKILRSRGRTSGLRPTNDLSDFQDIPAQSVKKSDDFVQISTTYQEELVILMSKEDPSKPLDAPGQPAYIRVPLLPLRRSDNILAKLLLEKDKKVSKYKDSSVVYSFDKDPQPNIHIQEYAIYIDGLLAYGFKARGYNSPHILTTEQLWVGFRFWGAWISSNSFKYKYEMLESACEKDNLESAIQVVQCLEDPVYAKEVSDIFAVLQNQEHSDSDARRFQTLHVKLRMFVLQCEEAKNLLEFKKLGDAID</sequence>
<dbReference type="EMBL" id="JAZHXI010000008">
    <property type="protein sequence ID" value="KAL2068596.1"/>
    <property type="molecule type" value="Genomic_DNA"/>
</dbReference>
<organism evidence="1 2">
    <name type="scientific">Oculimacula yallundae</name>
    <dbReference type="NCBI Taxonomy" id="86028"/>
    <lineage>
        <taxon>Eukaryota</taxon>
        <taxon>Fungi</taxon>
        <taxon>Dikarya</taxon>
        <taxon>Ascomycota</taxon>
        <taxon>Pezizomycotina</taxon>
        <taxon>Leotiomycetes</taxon>
        <taxon>Helotiales</taxon>
        <taxon>Ploettnerulaceae</taxon>
        <taxon>Oculimacula</taxon>
    </lineage>
</organism>
<dbReference type="Proteomes" id="UP001595075">
    <property type="component" value="Unassembled WGS sequence"/>
</dbReference>
<name>A0ABR4CH80_9HELO</name>
<accession>A0ABR4CH80</accession>
<gene>
    <name evidence="1" type="ORF">VTL71DRAFT_14933</name>
</gene>
<protein>
    <submittedName>
        <fullName evidence="1">Uncharacterized protein</fullName>
    </submittedName>
</protein>